<feature type="transmembrane region" description="Helical" evidence="1">
    <location>
        <begin position="20"/>
        <end position="41"/>
    </location>
</feature>
<evidence type="ECO:0000256" key="1">
    <source>
        <dbReference type="SAM" id="Phobius"/>
    </source>
</evidence>
<feature type="transmembrane region" description="Helical" evidence="1">
    <location>
        <begin position="198"/>
        <end position="216"/>
    </location>
</feature>
<dbReference type="EMBL" id="FWDO01000004">
    <property type="protein sequence ID" value="SLM18023.1"/>
    <property type="molecule type" value="Genomic_DNA"/>
</dbReference>
<feature type="transmembrane region" description="Helical" evidence="1">
    <location>
        <begin position="131"/>
        <end position="151"/>
    </location>
</feature>
<feature type="transmembrane region" description="Helical" evidence="1">
    <location>
        <begin position="62"/>
        <end position="84"/>
    </location>
</feature>
<feature type="transmembrane region" description="Helical" evidence="1">
    <location>
        <begin position="90"/>
        <end position="110"/>
    </location>
</feature>
<protein>
    <submittedName>
        <fullName evidence="2">Uncharacterized protein</fullName>
    </submittedName>
</protein>
<keyword evidence="1" id="KW-0812">Transmembrane</keyword>
<dbReference type="AlphaFoldDB" id="A0A3P3XQA3"/>
<accession>A0A3P3XQA3</accession>
<evidence type="ECO:0000313" key="2">
    <source>
        <dbReference type="EMBL" id="SLM18023.1"/>
    </source>
</evidence>
<keyword evidence="1" id="KW-1133">Transmembrane helix</keyword>
<reference evidence="2" key="1">
    <citation type="submission" date="2017-02" db="EMBL/GenBank/DDBJ databases">
        <authorList>
            <person name="Regsiter A."/>
            <person name="William W."/>
        </authorList>
    </citation>
    <scope>NUCLEOTIDE SEQUENCE</scope>
    <source>
        <strain evidence="2">BdmA 4</strain>
    </source>
</reference>
<gene>
    <name evidence="2" type="ORF">SPIRO4BDMA_40595</name>
</gene>
<proteinExistence type="predicted"/>
<sequence length="221" mass="25768">MHFIGKVKASAREVWREKTLLFIALFIVVATIVFFSFSNTFESQNDFYQAHNLHPPARTESLFLDIKLPIWALVIIDLIIIWVWNTFVFMMNRFFAYILIMPLIFFYQYIVKSPAIPGLGMELSLFFKASATVFSAHATLRMVVWVVYAVVELTVNLFWILVCTKEVFATVRGYRMLKRERAPKETISEYLREDRLKGMHVCCILLLFFCAVLESLCGHVL</sequence>
<keyword evidence="1" id="KW-0472">Membrane</keyword>
<name>A0A3P3XQA3_9SPIR</name>
<organism evidence="2">
    <name type="scientific">uncultured spirochete</name>
    <dbReference type="NCBI Taxonomy" id="156406"/>
    <lineage>
        <taxon>Bacteria</taxon>
        <taxon>Pseudomonadati</taxon>
        <taxon>Spirochaetota</taxon>
        <taxon>Spirochaetia</taxon>
        <taxon>Spirochaetales</taxon>
        <taxon>environmental samples</taxon>
    </lineage>
</organism>